<evidence type="ECO:0000313" key="1">
    <source>
        <dbReference type="EMBL" id="MPR32255.1"/>
    </source>
</evidence>
<keyword evidence="2" id="KW-1185">Reference proteome</keyword>
<dbReference type="Proteomes" id="UP000479293">
    <property type="component" value="Unassembled WGS sequence"/>
</dbReference>
<accession>A0A7C9BG06</accession>
<proteinExistence type="predicted"/>
<comment type="caution">
    <text evidence="1">The sequence shown here is derived from an EMBL/GenBank/DDBJ whole genome shotgun (WGS) entry which is preliminary data.</text>
</comment>
<protein>
    <submittedName>
        <fullName evidence="1">Uncharacterized protein</fullName>
    </submittedName>
</protein>
<dbReference type="EMBL" id="WHLY01000002">
    <property type="protein sequence ID" value="MPR32255.1"/>
    <property type="molecule type" value="Genomic_DNA"/>
</dbReference>
<sequence>MNQTTNFSRNIRTVGAAINGFDVRFTNGDHHLLREKVDISPIAVNGRTATFSVNMLLRDSSGNIDDPYSGFVDVMLIADTI</sequence>
<name>A0A7C9BG06_9BACT</name>
<organism evidence="1 2">
    <name type="scientific">Salmonirosea aquatica</name>
    <dbReference type="NCBI Taxonomy" id="2654236"/>
    <lineage>
        <taxon>Bacteria</taxon>
        <taxon>Pseudomonadati</taxon>
        <taxon>Bacteroidota</taxon>
        <taxon>Cytophagia</taxon>
        <taxon>Cytophagales</taxon>
        <taxon>Spirosomataceae</taxon>
        <taxon>Salmonirosea</taxon>
    </lineage>
</organism>
<dbReference type="AlphaFoldDB" id="A0A7C9BG06"/>
<gene>
    <name evidence="1" type="ORF">GBK04_02555</name>
</gene>
<evidence type="ECO:0000313" key="2">
    <source>
        <dbReference type="Proteomes" id="UP000479293"/>
    </source>
</evidence>
<reference evidence="1 2" key="1">
    <citation type="submission" date="2019-10" db="EMBL/GenBank/DDBJ databases">
        <title>Draft Genome Sequence of Cytophagaceae sp. SJW1-29.</title>
        <authorList>
            <person name="Choi A."/>
        </authorList>
    </citation>
    <scope>NUCLEOTIDE SEQUENCE [LARGE SCALE GENOMIC DNA]</scope>
    <source>
        <strain evidence="1 2">SJW1-29</strain>
    </source>
</reference>